<dbReference type="Proteomes" id="UP000320643">
    <property type="component" value="Unassembled WGS sequence"/>
</dbReference>
<dbReference type="EMBL" id="VJVZ01000002">
    <property type="protein sequence ID" value="TRW26669.1"/>
    <property type="molecule type" value="Genomic_DNA"/>
</dbReference>
<reference evidence="1 2" key="1">
    <citation type="submission" date="2019-07" db="EMBL/GenBank/DDBJ databases">
        <title>Flavobacterium sp. nov., isolated from glacier ice.</title>
        <authorList>
            <person name="Liu Q."/>
            <person name="Xin Y.-H."/>
        </authorList>
    </citation>
    <scope>NUCLEOTIDE SEQUENCE [LARGE SCALE GENOMIC DNA]</scope>
    <source>
        <strain evidence="1 2">ZT4R6</strain>
    </source>
</reference>
<gene>
    <name evidence="1" type="ORF">FMM05_04635</name>
</gene>
<organism evidence="1 2">
    <name type="scientific">Flavobacterium zepuense</name>
    <dbReference type="NCBI Taxonomy" id="2593302"/>
    <lineage>
        <taxon>Bacteria</taxon>
        <taxon>Pseudomonadati</taxon>
        <taxon>Bacteroidota</taxon>
        <taxon>Flavobacteriia</taxon>
        <taxon>Flavobacteriales</taxon>
        <taxon>Flavobacteriaceae</taxon>
        <taxon>Flavobacterium</taxon>
    </lineage>
</organism>
<dbReference type="RefSeq" id="WP_143372167.1">
    <property type="nucleotide sequence ID" value="NZ_VJVZ01000002.1"/>
</dbReference>
<evidence type="ECO:0000313" key="2">
    <source>
        <dbReference type="Proteomes" id="UP000320643"/>
    </source>
</evidence>
<proteinExistence type="predicted"/>
<evidence type="ECO:0000313" key="1">
    <source>
        <dbReference type="EMBL" id="TRW26669.1"/>
    </source>
</evidence>
<protein>
    <submittedName>
        <fullName evidence="1">Uncharacterized protein</fullName>
    </submittedName>
</protein>
<keyword evidence="2" id="KW-1185">Reference proteome</keyword>
<sequence>MKKILLFIFIAFKSLAQDAEYIKTQDTLYLLLEETAQLKVQKFTKFTLQSSSSTSLNFYEFSEAPSKQLTIWTQEDGKFPDKKLNRIVKRKDFLKTNKSKIIDADFIDTIGVTDFLFTILKLNETKRVIYVLNKRDLKKRKILLKKAKFSIVGYAEM</sequence>
<dbReference type="AlphaFoldDB" id="A0A552V8B0"/>
<accession>A0A552V8B0</accession>
<name>A0A552V8B0_9FLAO</name>
<dbReference type="OrthoDB" id="1362257at2"/>
<comment type="caution">
    <text evidence="1">The sequence shown here is derived from an EMBL/GenBank/DDBJ whole genome shotgun (WGS) entry which is preliminary data.</text>
</comment>